<comment type="similarity">
    <text evidence="1 6">Belongs to the 2-oxoacid dehydrogenase family.</text>
</comment>
<dbReference type="Pfam" id="PF02817">
    <property type="entry name" value="E3_binding"/>
    <property type="match status" value="1"/>
</dbReference>
<evidence type="ECO:0000256" key="3">
    <source>
        <dbReference type="ARBA" id="ARBA00022823"/>
    </source>
</evidence>
<dbReference type="InterPro" id="IPR003016">
    <property type="entry name" value="2-oxoA_DH_lipoyl-BS"/>
</dbReference>
<dbReference type="PANTHER" id="PTHR23151">
    <property type="entry name" value="DIHYDROLIPOAMIDE ACETYL/SUCCINYL-TRANSFERASE-RELATED"/>
    <property type="match status" value="1"/>
</dbReference>
<keyword evidence="5 6" id="KW-0012">Acyltransferase</keyword>
<evidence type="ECO:0000256" key="7">
    <source>
        <dbReference type="SAM" id="MobiDB-lite"/>
    </source>
</evidence>
<keyword evidence="4" id="KW-0809">Transit peptide</keyword>
<comment type="cofactor">
    <cofactor evidence="6">
        <name>(R)-lipoate</name>
        <dbReference type="ChEBI" id="CHEBI:83088"/>
    </cofactor>
    <text evidence="6">Binds 1 lipoyl cofactor covalently.</text>
</comment>
<dbReference type="OMA" id="LQKVPQC"/>
<sequence length="507" mass="54404">MQRSASIFRCLLRARSFSSSSKPWSVRASVCKGLPLINQAERCLRSSTLFTPRLLYQLQKPCRFYSSEDLPAHYKITLPALSPTMEVGTVVRWEKQVGDQLNDGDLLCEIETDKATMGFESSEEGYLAKIFVEEGAKDVPVGRLLCIIAEQESGVEAFKDFEDLGVIEAPQGPPAPVKESPPAQVAAPPPPPPRPPPPPAAATPSTTPRPPPVPMAAPAAGATQGRVFASPLARKLAAERGININTLQGTGPGGRIVKADIESYVPGVAGVPMPAAVPGAGFTDIPVDALRMEQANAAVYSKQTIPHYYLMADIDVGSVLRLQGSLNEMVSEDTPITLNEFVIKAAALSCQKIPDANSAWFGDKIRQYHNVDVNIAVTSDYGTVTPIINAANTKGLEAIRQEVDYVTALAQDGKMQTQGGTFSISNFGEFGVRGVAGIIPSPQACHLGIGAVQERFVPDEDAEEGYRPASIVTVTLVCDHRVVDGAVGAQWLQQFKRYMETPHSMLL</sequence>
<protein>
    <recommendedName>
        <fullName evidence="6">Acetyltransferase component of pyruvate dehydrogenase complex</fullName>
        <ecNumber evidence="6">2.3.1.12</ecNumber>
    </recommendedName>
</protein>
<reference evidence="11" key="1">
    <citation type="submission" date="2015-02" db="EMBL/GenBank/DDBJ databases">
        <title>Genome sequencing for Strongylocentrotus purpuratus.</title>
        <authorList>
            <person name="Murali S."/>
            <person name="Liu Y."/>
            <person name="Vee V."/>
            <person name="English A."/>
            <person name="Wang M."/>
            <person name="Skinner E."/>
            <person name="Han Y."/>
            <person name="Muzny D.M."/>
            <person name="Worley K.C."/>
            <person name="Gibbs R.A."/>
        </authorList>
    </citation>
    <scope>NUCLEOTIDE SEQUENCE</scope>
</reference>
<dbReference type="Gene3D" id="3.30.559.10">
    <property type="entry name" value="Chloramphenicol acetyltransferase-like domain"/>
    <property type="match status" value="1"/>
</dbReference>
<dbReference type="PROSITE" id="PS50968">
    <property type="entry name" value="BIOTINYL_LIPOYL"/>
    <property type="match status" value="1"/>
</dbReference>
<dbReference type="InterPro" id="IPR004167">
    <property type="entry name" value="PSBD"/>
</dbReference>
<dbReference type="OrthoDB" id="537444at2759"/>
<accession>A0A7M7N210</accession>
<dbReference type="InterPro" id="IPR006257">
    <property type="entry name" value="LAT1"/>
</dbReference>
<dbReference type="PROSITE" id="PS00189">
    <property type="entry name" value="LIPOYL"/>
    <property type="match status" value="1"/>
</dbReference>
<dbReference type="SUPFAM" id="SSF47005">
    <property type="entry name" value="Peripheral subunit-binding domain of 2-oxo acid dehydrogenase complex"/>
    <property type="match status" value="1"/>
</dbReference>
<evidence type="ECO:0000313" key="10">
    <source>
        <dbReference type="EnsemblMetazoa" id="XP_030830100"/>
    </source>
</evidence>
<feature type="region of interest" description="Disordered" evidence="7">
    <location>
        <begin position="167"/>
        <end position="221"/>
    </location>
</feature>
<dbReference type="NCBIfam" id="TIGR01349">
    <property type="entry name" value="PDHac_trf_mito"/>
    <property type="match status" value="1"/>
</dbReference>
<feature type="domain" description="Peripheral subunit-binding (PSBD)" evidence="9">
    <location>
        <begin position="228"/>
        <end position="265"/>
    </location>
</feature>
<name>A0A7M7N210_STRPU</name>
<dbReference type="EC" id="2.3.1.12" evidence="6"/>
<dbReference type="InterPro" id="IPR001078">
    <property type="entry name" value="2-oxoacid_DH_actylTfrase"/>
</dbReference>
<dbReference type="InterPro" id="IPR011053">
    <property type="entry name" value="Single_hybrid_motif"/>
</dbReference>
<evidence type="ECO:0000256" key="5">
    <source>
        <dbReference type="ARBA" id="ARBA00023315"/>
    </source>
</evidence>
<dbReference type="AlphaFoldDB" id="A0A7M7N210"/>
<dbReference type="Gene3D" id="2.40.50.100">
    <property type="match status" value="1"/>
</dbReference>
<dbReference type="InterPro" id="IPR000089">
    <property type="entry name" value="Biotin_lipoyl"/>
</dbReference>
<dbReference type="KEGG" id="spu:576867"/>
<organism evidence="10 11">
    <name type="scientific">Strongylocentrotus purpuratus</name>
    <name type="common">Purple sea urchin</name>
    <dbReference type="NCBI Taxonomy" id="7668"/>
    <lineage>
        <taxon>Eukaryota</taxon>
        <taxon>Metazoa</taxon>
        <taxon>Echinodermata</taxon>
        <taxon>Eleutherozoa</taxon>
        <taxon>Echinozoa</taxon>
        <taxon>Echinoidea</taxon>
        <taxon>Euechinoidea</taxon>
        <taxon>Echinacea</taxon>
        <taxon>Camarodonta</taxon>
        <taxon>Echinidea</taxon>
        <taxon>Strongylocentrotidae</taxon>
        <taxon>Strongylocentrotus</taxon>
    </lineage>
</organism>
<dbReference type="InterPro" id="IPR045257">
    <property type="entry name" value="E2/Pdx1"/>
</dbReference>
<evidence type="ECO:0000256" key="2">
    <source>
        <dbReference type="ARBA" id="ARBA00022679"/>
    </source>
</evidence>
<evidence type="ECO:0000259" key="9">
    <source>
        <dbReference type="PROSITE" id="PS51826"/>
    </source>
</evidence>
<dbReference type="PROSITE" id="PS51826">
    <property type="entry name" value="PSBD"/>
    <property type="match status" value="1"/>
</dbReference>
<comment type="catalytic activity">
    <reaction evidence="6">
        <text>N(6)-[(R)-dihydrolipoyl]-L-lysyl-[protein] + acetyl-CoA = N(6)-[(R)-S(8)-acetyldihydrolipoyl]-L-lysyl-[protein] + CoA</text>
        <dbReference type="Rhea" id="RHEA:17017"/>
        <dbReference type="Rhea" id="RHEA-COMP:10475"/>
        <dbReference type="Rhea" id="RHEA-COMP:10478"/>
        <dbReference type="ChEBI" id="CHEBI:57287"/>
        <dbReference type="ChEBI" id="CHEBI:57288"/>
        <dbReference type="ChEBI" id="CHEBI:83100"/>
        <dbReference type="ChEBI" id="CHEBI:83111"/>
        <dbReference type="EC" id="2.3.1.12"/>
    </reaction>
</comment>
<reference evidence="10" key="2">
    <citation type="submission" date="2021-01" db="UniProtKB">
        <authorList>
            <consortium name="EnsemblMetazoa"/>
        </authorList>
    </citation>
    <scope>IDENTIFICATION</scope>
</reference>
<dbReference type="FunFam" id="2.40.50.100:FF:000010">
    <property type="entry name" value="Acetyltransferase component of pyruvate dehydrogenase complex"/>
    <property type="match status" value="1"/>
</dbReference>
<feature type="domain" description="Lipoyl-binding" evidence="8">
    <location>
        <begin position="73"/>
        <end position="149"/>
    </location>
</feature>
<evidence type="ECO:0000256" key="6">
    <source>
        <dbReference type="RuleBase" id="RU361137"/>
    </source>
</evidence>
<evidence type="ECO:0000256" key="1">
    <source>
        <dbReference type="ARBA" id="ARBA00007317"/>
    </source>
</evidence>
<dbReference type="GO" id="GO:0004742">
    <property type="term" value="F:dihydrolipoyllysine-residue acetyltransferase activity"/>
    <property type="evidence" value="ECO:0000318"/>
    <property type="project" value="GO_Central"/>
</dbReference>
<feature type="compositionally biased region" description="Pro residues" evidence="7">
    <location>
        <begin position="187"/>
        <end position="215"/>
    </location>
</feature>
<dbReference type="Pfam" id="PF00198">
    <property type="entry name" value="2-oxoacid_dh"/>
    <property type="match status" value="1"/>
</dbReference>
<evidence type="ECO:0000256" key="4">
    <source>
        <dbReference type="ARBA" id="ARBA00022946"/>
    </source>
</evidence>
<dbReference type="CTD" id="1737"/>
<dbReference type="GO" id="GO:0005739">
    <property type="term" value="C:mitochondrion"/>
    <property type="evidence" value="ECO:0000318"/>
    <property type="project" value="GO_Central"/>
</dbReference>
<dbReference type="SUPFAM" id="SSF52777">
    <property type="entry name" value="CoA-dependent acyltransferases"/>
    <property type="match status" value="1"/>
</dbReference>
<dbReference type="PANTHER" id="PTHR23151:SF90">
    <property type="entry name" value="DIHYDROLIPOYLLYSINE-RESIDUE ACETYLTRANSFERASE COMPONENT OF PYRUVATE DEHYDROGENASE COMPLEX, MITOCHONDRIAL-RELATED"/>
    <property type="match status" value="1"/>
</dbReference>
<keyword evidence="2 6" id="KW-0808">Transferase</keyword>
<dbReference type="Pfam" id="PF00364">
    <property type="entry name" value="Biotin_lipoyl"/>
    <property type="match status" value="1"/>
</dbReference>
<dbReference type="CDD" id="cd06849">
    <property type="entry name" value="lipoyl_domain"/>
    <property type="match status" value="1"/>
</dbReference>
<dbReference type="RefSeq" id="XP_030830100.1">
    <property type="nucleotide sequence ID" value="XM_030974240.1"/>
</dbReference>
<comment type="function">
    <text evidence="6">The pyruvate dehydrogenase complex catalyzes the overall conversion of pyruvate to acetyl-CoA and CO(2).</text>
</comment>
<dbReference type="EnsemblMetazoa" id="XM_030974240">
    <property type="protein sequence ID" value="XP_030830100"/>
    <property type="gene ID" value="LOC576867"/>
</dbReference>
<keyword evidence="3 6" id="KW-0450">Lipoyl</keyword>
<dbReference type="InterPro" id="IPR036625">
    <property type="entry name" value="E3-bd_dom_sf"/>
</dbReference>
<proteinExistence type="inferred from homology"/>
<dbReference type="SUPFAM" id="SSF51230">
    <property type="entry name" value="Single hybrid motif"/>
    <property type="match status" value="1"/>
</dbReference>
<evidence type="ECO:0000259" key="8">
    <source>
        <dbReference type="PROSITE" id="PS50968"/>
    </source>
</evidence>
<dbReference type="GeneID" id="576867"/>
<dbReference type="GO" id="GO:0006086">
    <property type="term" value="P:pyruvate decarboxylation to acetyl-CoA"/>
    <property type="evidence" value="ECO:0000318"/>
    <property type="project" value="GO_Central"/>
</dbReference>
<dbReference type="InterPro" id="IPR023213">
    <property type="entry name" value="CAT-like_dom_sf"/>
</dbReference>
<evidence type="ECO:0000313" key="11">
    <source>
        <dbReference type="Proteomes" id="UP000007110"/>
    </source>
</evidence>
<keyword evidence="11" id="KW-1185">Reference proteome</keyword>
<dbReference type="GO" id="GO:0045254">
    <property type="term" value="C:pyruvate dehydrogenase complex"/>
    <property type="evidence" value="ECO:0000318"/>
    <property type="project" value="GO_Central"/>
</dbReference>
<dbReference type="InParanoid" id="A0A7M7N210"/>
<dbReference type="Gene3D" id="4.10.320.10">
    <property type="entry name" value="E3-binding domain"/>
    <property type="match status" value="1"/>
</dbReference>
<comment type="subcellular location">
    <subcellularLocation>
        <location evidence="6">Mitochondrion</location>
    </subcellularLocation>
</comment>
<dbReference type="Proteomes" id="UP000007110">
    <property type="component" value="Unassembled WGS sequence"/>
</dbReference>